<dbReference type="AlphaFoldDB" id="A0AAQ4PX97"/>
<accession>A0AAQ4PX97</accession>
<proteinExistence type="predicted"/>
<keyword evidence="2" id="KW-1185">Reference proteome</keyword>
<dbReference type="Ensembl" id="ENSGACT00000032330.1">
    <property type="protein sequence ID" value="ENSGACP00000043586.1"/>
    <property type="gene ID" value="ENSGACG00000031097.1"/>
</dbReference>
<reference evidence="1 2" key="1">
    <citation type="journal article" date="2021" name="G3 (Bethesda)">
        <title>Improved contiguity of the threespine stickleback genome using long-read sequencing.</title>
        <authorList>
            <person name="Nath S."/>
            <person name="Shaw D.E."/>
            <person name="White M.A."/>
        </authorList>
    </citation>
    <scope>NUCLEOTIDE SEQUENCE [LARGE SCALE GENOMIC DNA]</scope>
    <source>
        <strain evidence="1 2">Lake Benthic</strain>
    </source>
</reference>
<dbReference type="Proteomes" id="UP000007635">
    <property type="component" value="Chromosome IV"/>
</dbReference>
<reference evidence="1" key="2">
    <citation type="submission" date="2025-08" db="UniProtKB">
        <authorList>
            <consortium name="Ensembl"/>
        </authorList>
    </citation>
    <scope>IDENTIFICATION</scope>
</reference>
<reference evidence="1" key="3">
    <citation type="submission" date="2025-09" db="UniProtKB">
        <authorList>
            <consortium name="Ensembl"/>
        </authorList>
    </citation>
    <scope>IDENTIFICATION</scope>
</reference>
<sequence>AASSLPPISLSTLRCGPGPVYLFQNNTKKSYPSTQYVKFYFLTASFSTDLLIKTVRYLLSLSTMLVCQIRQKN</sequence>
<name>A0AAQ4PX97_GASAC</name>
<evidence type="ECO:0000313" key="2">
    <source>
        <dbReference type="Proteomes" id="UP000007635"/>
    </source>
</evidence>
<protein>
    <submittedName>
        <fullName evidence="1">Uncharacterized protein</fullName>
    </submittedName>
</protein>
<organism evidence="1 2">
    <name type="scientific">Gasterosteus aculeatus aculeatus</name>
    <name type="common">three-spined stickleback</name>
    <dbReference type="NCBI Taxonomy" id="481459"/>
    <lineage>
        <taxon>Eukaryota</taxon>
        <taxon>Metazoa</taxon>
        <taxon>Chordata</taxon>
        <taxon>Craniata</taxon>
        <taxon>Vertebrata</taxon>
        <taxon>Euteleostomi</taxon>
        <taxon>Actinopterygii</taxon>
        <taxon>Neopterygii</taxon>
        <taxon>Teleostei</taxon>
        <taxon>Neoteleostei</taxon>
        <taxon>Acanthomorphata</taxon>
        <taxon>Eupercaria</taxon>
        <taxon>Perciformes</taxon>
        <taxon>Cottioidei</taxon>
        <taxon>Gasterosteales</taxon>
        <taxon>Gasterosteidae</taxon>
        <taxon>Gasterosteus</taxon>
    </lineage>
</organism>
<evidence type="ECO:0000313" key="1">
    <source>
        <dbReference type="Ensembl" id="ENSGACP00000043586.1"/>
    </source>
</evidence>